<dbReference type="EMBL" id="BMFF01000009">
    <property type="protein sequence ID" value="GGD10824.1"/>
    <property type="molecule type" value="Genomic_DNA"/>
</dbReference>
<reference evidence="8" key="1">
    <citation type="journal article" date="2019" name="Int. J. Syst. Evol. Microbiol.">
        <title>The Global Catalogue of Microorganisms (GCM) 10K type strain sequencing project: providing services to taxonomists for standard genome sequencing and annotation.</title>
        <authorList>
            <consortium name="The Broad Institute Genomics Platform"/>
            <consortium name="The Broad Institute Genome Sequencing Center for Infectious Disease"/>
            <person name="Wu L."/>
            <person name="Ma J."/>
        </authorList>
    </citation>
    <scope>NUCLEOTIDE SEQUENCE [LARGE SCALE GENOMIC DNA]</scope>
    <source>
        <strain evidence="8">CGMCC 1.12482</strain>
    </source>
</reference>
<dbReference type="InterPro" id="IPR010664">
    <property type="entry name" value="LipoPS_assembly_LptC-rel"/>
</dbReference>
<keyword evidence="8" id="KW-1185">Reference proteome</keyword>
<evidence type="ECO:0000256" key="2">
    <source>
        <dbReference type="ARBA" id="ARBA00022519"/>
    </source>
</evidence>
<sequence length="192" mass="21468">MFAIPRYLRTAGLIGLAVALALAVGYFNIRPSSFDQEPLVTDPLQPDFFMENTQILMFNGQGTPAYQLRSTRATHQRTDDSTQLEQPNLLYYRPGEEHPWLLQAQQGAVTKGGNQVQLNTDVLLQRQDPTEPSARMTTQALTLFPERDYAETAQSVRIETAGSVTTADGMQVFLDDGRLELLSNVRGQHELQ</sequence>
<evidence type="ECO:0000256" key="5">
    <source>
        <dbReference type="ARBA" id="ARBA00023136"/>
    </source>
</evidence>
<gene>
    <name evidence="6 7" type="primary">lptC</name>
    <name evidence="7" type="ORF">GCM10007418_32300</name>
</gene>
<dbReference type="InterPro" id="IPR026265">
    <property type="entry name" value="LptC"/>
</dbReference>
<name>A0ABQ1Q2V9_9GAMM</name>
<dbReference type="RefSeq" id="WP_150279241.1">
    <property type="nucleotide sequence ID" value="NZ_BMFF01000009.1"/>
</dbReference>
<comment type="similarity">
    <text evidence="6">Belongs to the LptC family.</text>
</comment>
<dbReference type="HAMAP" id="MF_01915">
    <property type="entry name" value="LPS_assembly_LptC"/>
    <property type="match status" value="1"/>
</dbReference>
<evidence type="ECO:0000313" key="8">
    <source>
        <dbReference type="Proteomes" id="UP000638188"/>
    </source>
</evidence>
<dbReference type="InterPro" id="IPR052363">
    <property type="entry name" value="LPS_export_LptC"/>
</dbReference>
<keyword evidence="3 6" id="KW-0812">Transmembrane</keyword>
<dbReference type="PANTHER" id="PTHR37481">
    <property type="entry name" value="LIPOPOLYSACCHARIDE EXPORT SYSTEM PROTEIN LPTC"/>
    <property type="match status" value="1"/>
</dbReference>
<evidence type="ECO:0000256" key="6">
    <source>
        <dbReference type="HAMAP-Rule" id="MF_01915"/>
    </source>
</evidence>
<keyword evidence="2 6" id="KW-0997">Cell inner membrane</keyword>
<dbReference type="NCBIfam" id="TIGR04409">
    <property type="entry name" value="LptC_YrbK"/>
    <property type="match status" value="1"/>
</dbReference>
<keyword evidence="4 6" id="KW-1133">Transmembrane helix</keyword>
<dbReference type="Pfam" id="PF06835">
    <property type="entry name" value="LptC"/>
    <property type="match status" value="1"/>
</dbReference>
<accession>A0ABQ1Q2V9</accession>
<evidence type="ECO:0000313" key="7">
    <source>
        <dbReference type="EMBL" id="GGD10824.1"/>
    </source>
</evidence>
<evidence type="ECO:0000256" key="1">
    <source>
        <dbReference type="ARBA" id="ARBA00022475"/>
    </source>
</evidence>
<organism evidence="7 8">
    <name type="scientific">Halopseudomonas salina</name>
    <dbReference type="NCBI Taxonomy" id="1323744"/>
    <lineage>
        <taxon>Bacteria</taxon>
        <taxon>Pseudomonadati</taxon>
        <taxon>Pseudomonadota</taxon>
        <taxon>Gammaproteobacteria</taxon>
        <taxon>Pseudomonadales</taxon>
        <taxon>Pseudomonadaceae</taxon>
        <taxon>Halopseudomonas</taxon>
    </lineage>
</organism>
<dbReference type="Proteomes" id="UP000638188">
    <property type="component" value="Unassembled WGS sequence"/>
</dbReference>
<dbReference type="Gene3D" id="2.60.450.10">
    <property type="entry name" value="Lipopolysaccharide (LPS) transport protein A like domain"/>
    <property type="match status" value="1"/>
</dbReference>
<evidence type="ECO:0000256" key="3">
    <source>
        <dbReference type="ARBA" id="ARBA00022692"/>
    </source>
</evidence>
<dbReference type="PANTHER" id="PTHR37481:SF1">
    <property type="entry name" value="LIPOPOLYSACCHARIDE EXPORT SYSTEM PROTEIN LPTC"/>
    <property type="match status" value="1"/>
</dbReference>
<comment type="subcellular location">
    <subcellularLocation>
        <location evidence="6">Cell inner membrane</location>
        <topology evidence="6">Single-pass membrane protein</topology>
    </subcellularLocation>
</comment>
<proteinExistence type="inferred from homology"/>
<protein>
    <recommendedName>
        <fullName evidence="6">Lipopolysaccharide export system protein LptC</fullName>
    </recommendedName>
</protein>
<keyword evidence="5 6" id="KW-0472">Membrane</keyword>
<keyword evidence="1 6" id="KW-1003">Cell membrane</keyword>
<comment type="function">
    <text evidence="6">Involved in the assembly of lipopolysaccharide (LPS). Required for the translocation of LPS from the inner membrane to the outer membrane. Facilitates the transfer of LPS from the inner membrane to the periplasmic protein LptA. Could be a docking site for LptA.</text>
</comment>
<comment type="subunit">
    <text evidence="6">Component of the lipopolysaccharide transport and assembly complex. Interacts with LptA and the LptBFG transporter complex.</text>
</comment>
<comment type="caution">
    <text evidence="7">The sequence shown here is derived from an EMBL/GenBank/DDBJ whole genome shotgun (WGS) entry which is preliminary data.</text>
</comment>
<evidence type="ECO:0000256" key="4">
    <source>
        <dbReference type="ARBA" id="ARBA00022989"/>
    </source>
</evidence>